<dbReference type="OrthoDB" id="10027013at2759"/>
<dbReference type="GO" id="GO:0008757">
    <property type="term" value="F:S-adenosylmethionine-dependent methyltransferase activity"/>
    <property type="evidence" value="ECO:0007669"/>
    <property type="project" value="InterPro"/>
</dbReference>
<reference evidence="5" key="1">
    <citation type="journal article" date="2020" name="Stud. Mycol.">
        <title>101 Dothideomycetes genomes: a test case for predicting lifestyles and emergence of pathogens.</title>
        <authorList>
            <person name="Haridas S."/>
            <person name="Albert R."/>
            <person name="Binder M."/>
            <person name="Bloem J."/>
            <person name="Labutti K."/>
            <person name="Salamov A."/>
            <person name="Andreopoulos B."/>
            <person name="Baker S."/>
            <person name="Barry K."/>
            <person name="Bills G."/>
            <person name="Bluhm B."/>
            <person name="Cannon C."/>
            <person name="Castanera R."/>
            <person name="Culley D."/>
            <person name="Daum C."/>
            <person name="Ezra D."/>
            <person name="Gonzalez J."/>
            <person name="Henrissat B."/>
            <person name="Kuo A."/>
            <person name="Liang C."/>
            <person name="Lipzen A."/>
            <person name="Lutzoni F."/>
            <person name="Magnuson J."/>
            <person name="Mondo S."/>
            <person name="Nolan M."/>
            <person name="Ohm R."/>
            <person name="Pangilinan J."/>
            <person name="Park H.-J."/>
            <person name="Ramirez L."/>
            <person name="Alfaro M."/>
            <person name="Sun H."/>
            <person name="Tritt A."/>
            <person name="Yoshinaga Y."/>
            <person name="Zwiers L.-H."/>
            <person name="Turgeon B."/>
            <person name="Goodwin S."/>
            <person name="Spatafora J."/>
            <person name="Crous P."/>
            <person name="Grigoriev I."/>
        </authorList>
    </citation>
    <scope>NUCLEOTIDE SEQUENCE</scope>
    <source>
        <strain evidence="5">CBS 122368</strain>
    </source>
</reference>
<sequence>MASLDPTTKSTYATTNWAHYRQGRPPYPPSLTELIYTYHRQHPTAQWDRLVDVGAGSGVAATNFLPAFNTVHISDPSPANLDQARAFLPAWASSRGLSPTLEYSAASGEDAHLHAGPSAADLVICATAAHFIDPDGLAASIATMLRPGGTMAVFSYWMPTFPGRSQRFHDVFARVWDALVLGALAAREQEACAGDDLRQTRLARVVARRVAGNGVLDSLPVPPEFFTDARRVYINAPADGGIPYAALFEKFVPAERGISRVSESEEIVHYETGRDAEAEGWLFEVDREWLPGFVDTVRPVALGEEERREAYAEWEEVFGEECPGGVLQVLWPAYLVLATRK</sequence>
<protein>
    <recommendedName>
        <fullName evidence="4">Methyltransferase type 11 domain-containing protein</fullName>
    </recommendedName>
</protein>
<dbReference type="RefSeq" id="XP_033691110.1">
    <property type="nucleotide sequence ID" value="XM_033831347.1"/>
</dbReference>
<keyword evidence="2" id="KW-0489">Methyltransferase</keyword>
<dbReference type="SUPFAM" id="SSF53335">
    <property type="entry name" value="S-adenosyl-L-methionine-dependent methyltransferases"/>
    <property type="match status" value="1"/>
</dbReference>
<evidence type="ECO:0000256" key="3">
    <source>
        <dbReference type="ARBA" id="ARBA00022679"/>
    </source>
</evidence>
<gene>
    <name evidence="5" type="ORF">BU26DRAFT_536400</name>
</gene>
<keyword evidence="3" id="KW-0808">Transferase</keyword>
<evidence type="ECO:0000259" key="4">
    <source>
        <dbReference type="Pfam" id="PF08241"/>
    </source>
</evidence>
<dbReference type="Proteomes" id="UP000800094">
    <property type="component" value="Unassembled WGS sequence"/>
</dbReference>
<dbReference type="Pfam" id="PF08241">
    <property type="entry name" value="Methyltransf_11"/>
    <property type="match status" value="1"/>
</dbReference>
<evidence type="ECO:0000313" key="6">
    <source>
        <dbReference type="Proteomes" id="UP000800094"/>
    </source>
</evidence>
<evidence type="ECO:0000256" key="2">
    <source>
        <dbReference type="ARBA" id="ARBA00022603"/>
    </source>
</evidence>
<feature type="domain" description="Methyltransferase type 11" evidence="4">
    <location>
        <begin position="51"/>
        <end position="152"/>
    </location>
</feature>
<dbReference type="InterPro" id="IPR051052">
    <property type="entry name" value="Diverse_substrate_MTase"/>
</dbReference>
<dbReference type="GeneID" id="54584677"/>
<dbReference type="GO" id="GO:0032259">
    <property type="term" value="P:methylation"/>
    <property type="evidence" value="ECO:0007669"/>
    <property type="project" value="UniProtKB-KW"/>
</dbReference>
<dbReference type="PANTHER" id="PTHR44942:SF4">
    <property type="entry name" value="METHYLTRANSFERASE TYPE 11 DOMAIN-CONTAINING PROTEIN"/>
    <property type="match status" value="1"/>
</dbReference>
<dbReference type="EMBL" id="ML987189">
    <property type="protein sequence ID" value="KAF2256106.1"/>
    <property type="molecule type" value="Genomic_DNA"/>
</dbReference>
<dbReference type="CDD" id="cd02440">
    <property type="entry name" value="AdoMet_MTases"/>
    <property type="match status" value="1"/>
</dbReference>
<evidence type="ECO:0000313" key="5">
    <source>
        <dbReference type="EMBL" id="KAF2256106.1"/>
    </source>
</evidence>
<keyword evidence="6" id="KW-1185">Reference proteome</keyword>
<comment type="similarity">
    <text evidence="1">Belongs to the methyltransferase superfamily.</text>
</comment>
<dbReference type="PANTHER" id="PTHR44942">
    <property type="entry name" value="METHYLTRANSF_11 DOMAIN-CONTAINING PROTEIN"/>
    <property type="match status" value="1"/>
</dbReference>
<dbReference type="InterPro" id="IPR013216">
    <property type="entry name" value="Methyltransf_11"/>
</dbReference>
<dbReference type="Gene3D" id="3.40.50.150">
    <property type="entry name" value="Vaccinia Virus protein VP39"/>
    <property type="match status" value="1"/>
</dbReference>
<evidence type="ECO:0000256" key="1">
    <source>
        <dbReference type="ARBA" id="ARBA00008361"/>
    </source>
</evidence>
<dbReference type="InterPro" id="IPR029063">
    <property type="entry name" value="SAM-dependent_MTases_sf"/>
</dbReference>
<accession>A0A6A6J0F7</accession>
<organism evidence="5 6">
    <name type="scientific">Trematosphaeria pertusa</name>
    <dbReference type="NCBI Taxonomy" id="390896"/>
    <lineage>
        <taxon>Eukaryota</taxon>
        <taxon>Fungi</taxon>
        <taxon>Dikarya</taxon>
        <taxon>Ascomycota</taxon>
        <taxon>Pezizomycotina</taxon>
        <taxon>Dothideomycetes</taxon>
        <taxon>Pleosporomycetidae</taxon>
        <taxon>Pleosporales</taxon>
        <taxon>Massarineae</taxon>
        <taxon>Trematosphaeriaceae</taxon>
        <taxon>Trematosphaeria</taxon>
    </lineage>
</organism>
<name>A0A6A6J0F7_9PLEO</name>
<proteinExistence type="inferred from homology"/>
<dbReference type="AlphaFoldDB" id="A0A6A6J0F7"/>